<keyword evidence="5 6" id="KW-0472">Membrane</keyword>
<feature type="transmembrane region" description="Helical" evidence="6">
    <location>
        <begin position="450"/>
        <end position="481"/>
    </location>
</feature>
<dbReference type="Pfam" id="PF11412">
    <property type="entry name" value="DsbD_N"/>
    <property type="match status" value="2"/>
</dbReference>
<evidence type="ECO:0000256" key="2">
    <source>
        <dbReference type="ARBA" id="ARBA00022475"/>
    </source>
</evidence>
<feature type="transmembrane region" description="Helical" evidence="6">
    <location>
        <begin position="579"/>
        <end position="601"/>
    </location>
</feature>
<dbReference type="GO" id="GO:0005886">
    <property type="term" value="C:plasma membrane"/>
    <property type="evidence" value="ECO:0007669"/>
    <property type="project" value="UniProtKB-SubCell"/>
</dbReference>
<dbReference type="SUPFAM" id="SSF74863">
    <property type="entry name" value="Thiol:disulfide interchange protein DsbD, N-terminal domain (DsbD-alpha)"/>
    <property type="match status" value="2"/>
</dbReference>
<dbReference type="Pfam" id="PF02683">
    <property type="entry name" value="DsbD_TM"/>
    <property type="match status" value="1"/>
</dbReference>
<feature type="transmembrane region" description="Helical" evidence="6">
    <location>
        <begin position="527"/>
        <end position="544"/>
    </location>
</feature>
<feature type="transmembrane region" description="Helical" evidence="6">
    <location>
        <begin position="405"/>
        <end position="429"/>
    </location>
</feature>
<proteinExistence type="predicted"/>
<dbReference type="AlphaFoldDB" id="A0A3B1A8J5"/>
<evidence type="ECO:0000256" key="5">
    <source>
        <dbReference type="ARBA" id="ARBA00023136"/>
    </source>
</evidence>
<sequence length="756" mass="82044">MMLYKNFYSIITFFIISTINLSFLPQASADSDEILPYKEAYQFTAKAKDAKTISATWKIIDKHLMYKDKFKFTSDTPGVEFGTPKMPASETKEGIRADGSMGPIQIYKHQVTIDIPITKIDPALTEIKLVAHSQGCNDRICYPPNKQRISIKLVQASQASGLNAIQDLSASLGLGDAANNEMMTAQQAFQFSSEITNNNSIIANWKVAKGTYLYKKNFKFVSDNPNVTIGTVTFPKADKKNDPLFGDVEVYHQDVTLTLPLVFAKTTTSDTKIKISYQGCSETLGICYPPSKQEVFIPAGSSSTLAANTDTSNSNSTDSKVGFKDFVAYVLLAFVIGLGLTFTPCVLPMIPILSSIIIGQGGEQISKTKGGTLAAIYVLGTSVVYVIAGWIAGESGDQLQAYFQIPWVITTFAVLLFLLALSMFGLYNIQMPSFIQSRMQEKSSSLKSGTYFGVFIMGVLSSLIVGACASPLLLSVLGIAMTTHDPVLGAAIMFGMAMGMGVFLIAFGVGASALVPKAGTWMDDVKYGFGVLLIAVAIYLLQNVPQAPVLYLWAALLIITAIYMRATQALPDGSSGWKVLAKGIATLFLVWGILALLGGMLGGRDILSPIPTEVFAPKITQVGSASSASASHESVLTRVNNLAELDAKLAAAKQAGKPVIIDYYADWCQDCLRMEKATFNQPQVVRMLNSEFVALQVDVTDQYNEATKAIMKRYGIFAPPAILFFNNKGQLLEDLKLYGFKSTEDFIALLEKVKLR</sequence>
<feature type="transmembrane region" description="Helical" evidence="6">
    <location>
        <begin position="487"/>
        <end position="515"/>
    </location>
</feature>
<keyword evidence="8" id="KW-0560">Oxidoreductase</keyword>
<dbReference type="EC" id="1.8.1.8" evidence="8"/>
<dbReference type="InterPro" id="IPR013766">
    <property type="entry name" value="Thioredoxin_domain"/>
</dbReference>
<name>A0A3B1A8J5_9ZZZZ</name>
<dbReference type="Pfam" id="PF13899">
    <property type="entry name" value="Thioredoxin_7"/>
    <property type="match status" value="1"/>
</dbReference>
<protein>
    <submittedName>
        <fullName evidence="8">Cytochrome c-type biogenesis protein DsbD, protein-disulfide reductase</fullName>
        <ecNumber evidence="8">1.8.1.8</ecNumber>
    </submittedName>
</protein>
<keyword evidence="4 6" id="KW-1133">Transmembrane helix</keyword>
<dbReference type="EMBL" id="UOFS01000034">
    <property type="protein sequence ID" value="VAW97890.1"/>
    <property type="molecule type" value="Genomic_DNA"/>
</dbReference>
<dbReference type="PANTHER" id="PTHR32234">
    <property type="entry name" value="THIOL:DISULFIDE INTERCHANGE PROTEIN DSBD"/>
    <property type="match status" value="1"/>
</dbReference>
<dbReference type="InterPro" id="IPR035671">
    <property type="entry name" value="DsbD_gamma"/>
</dbReference>
<feature type="domain" description="Thioredoxin" evidence="7">
    <location>
        <begin position="617"/>
        <end position="755"/>
    </location>
</feature>
<dbReference type="NCBIfam" id="NF001419">
    <property type="entry name" value="PRK00293.1"/>
    <property type="match status" value="1"/>
</dbReference>
<dbReference type="Gene3D" id="2.60.40.1250">
    <property type="entry name" value="Thiol:disulfide interchange protein DsbD, N-terminal domain"/>
    <property type="match status" value="2"/>
</dbReference>
<dbReference type="InterPro" id="IPR003834">
    <property type="entry name" value="Cyt_c_assmbl_TM_dom"/>
</dbReference>
<dbReference type="Gene3D" id="3.40.30.10">
    <property type="entry name" value="Glutaredoxin"/>
    <property type="match status" value="1"/>
</dbReference>
<dbReference type="SUPFAM" id="SSF52833">
    <property type="entry name" value="Thioredoxin-like"/>
    <property type="match status" value="1"/>
</dbReference>
<comment type="subcellular location">
    <subcellularLocation>
        <location evidence="1">Cell membrane</location>
        <topology evidence="1">Multi-pass membrane protein</topology>
    </subcellularLocation>
</comment>
<evidence type="ECO:0000256" key="1">
    <source>
        <dbReference type="ARBA" id="ARBA00004651"/>
    </source>
</evidence>
<feature type="transmembrane region" description="Helical" evidence="6">
    <location>
        <begin position="550"/>
        <end position="567"/>
    </location>
</feature>
<evidence type="ECO:0000313" key="8">
    <source>
        <dbReference type="EMBL" id="VAW97890.1"/>
    </source>
</evidence>
<evidence type="ECO:0000259" key="7">
    <source>
        <dbReference type="PROSITE" id="PS51352"/>
    </source>
</evidence>
<gene>
    <name evidence="8" type="ORF">MNBD_GAMMA22-386</name>
</gene>
<reference evidence="8" key="1">
    <citation type="submission" date="2018-06" db="EMBL/GenBank/DDBJ databases">
        <authorList>
            <person name="Zhirakovskaya E."/>
        </authorList>
    </citation>
    <scope>NUCLEOTIDE SEQUENCE</scope>
</reference>
<feature type="transmembrane region" description="Helical" evidence="6">
    <location>
        <begin position="326"/>
        <end position="353"/>
    </location>
</feature>
<dbReference type="GO" id="GO:0017004">
    <property type="term" value="P:cytochrome complex assembly"/>
    <property type="evidence" value="ECO:0007669"/>
    <property type="project" value="InterPro"/>
</dbReference>
<feature type="transmembrane region" description="Helical" evidence="6">
    <location>
        <begin position="374"/>
        <end position="393"/>
    </location>
</feature>
<evidence type="ECO:0000256" key="4">
    <source>
        <dbReference type="ARBA" id="ARBA00022989"/>
    </source>
</evidence>
<accession>A0A3B1A8J5</accession>
<keyword evidence="2" id="KW-1003">Cell membrane</keyword>
<dbReference type="InterPro" id="IPR028250">
    <property type="entry name" value="DsbDN"/>
</dbReference>
<dbReference type="InterPro" id="IPR036249">
    <property type="entry name" value="Thioredoxin-like_sf"/>
</dbReference>
<evidence type="ECO:0000256" key="3">
    <source>
        <dbReference type="ARBA" id="ARBA00022692"/>
    </source>
</evidence>
<dbReference type="CDD" id="cd02953">
    <property type="entry name" value="DsbDgamma"/>
    <property type="match status" value="1"/>
</dbReference>
<dbReference type="GO" id="GO:0047134">
    <property type="term" value="F:protein-disulfide reductase [NAD(P)H] activity"/>
    <property type="evidence" value="ECO:0007669"/>
    <property type="project" value="UniProtKB-EC"/>
</dbReference>
<keyword evidence="3 6" id="KW-0812">Transmembrane</keyword>
<dbReference type="PROSITE" id="PS51352">
    <property type="entry name" value="THIOREDOXIN_2"/>
    <property type="match status" value="1"/>
</dbReference>
<organism evidence="8">
    <name type="scientific">hydrothermal vent metagenome</name>
    <dbReference type="NCBI Taxonomy" id="652676"/>
    <lineage>
        <taxon>unclassified sequences</taxon>
        <taxon>metagenomes</taxon>
        <taxon>ecological metagenomes</taxon>
    </lineage>
</organism>
<dbReference type="GO" id="GO:0045454">
    <property type="term" value="P:cell redox homeostasis"/>
    <property type="evidence" value="ECO:0007669"/>
    <property type="project" value="TreeGrafter"/>
</dbReference>
<evidence type="ECO:0000256" key="6">
    <source>
        <dbReference type="SAM" id="Phobius"/>
    </source>
</evidence>
<dbReference type="InterPro" id="IPR036929">
    <property type="entry name" value="DsbDN_sf"/>
</dbReference>
<dbReference type="PANTHER" id="PTHR32234:SF0">
    <property type="entry name" value="THIOL:DISULFIDE INTERCHANGE PROTEIN DSBD"/>
    <property type="match status" value="1"/>
</dbReference>